<feature type="domain" description="OCEL" evidence="9">
    <location>
        <begin position="638"/>
        <end position="747"/>
    </location>
</feature>
<dbReference type="Gene3D" id="1.10.10.2670">
    <property type="entry name" value="E3 ubiquitin-protein ligase"/>
    <property type="match status" value="1"/>
</dbReference>
<feature type="compositionally biased region" description="Low complexity" evidence="8">
    <location>
        <begin position="166"/>
        <end position="176"/>
    </location>
</feature>
<evidence type="ECO:0000256" key="3">
    <source>
        <dbReference type="ARBA" id="ARBA00023015"/>
    </source>
</evidence>
<dbReference type="OrthoDB" id="6284217at2759"/>
<evidence type="ECO:0000313" key="10">
    <source>
        <dbReference type="EnsemblMetazoa" id="AAEL006035-PD"/>
    </source>
</evidence>
<feature type="region of interest" description="Disordered" evidence="8">
    <location>
        <begin position="135"/>
        <end position="212"/>
    </location>
</feature>
<dbReference type="PANTHER" id="PTHR23288:SF17">
    <property type="entry name" value="RNA POLYMERASE II ELONGATION FACTOR ELL"/>
    <property type="match status" value="1"/>
</dbReference>
<evidence type="ECO:0000256" key="8">
    <source>
        <dbReference type="SAM" id="MobiDB-lite"/>
    </source>
</evidence>
<dbReference type="EnsemblMetazoa" id="AAEL006035-RJ">
    <property type="protein sequence ID" value="AAEL006035-PJ"/>
    <property type="gene ID" value="AAEL006035"/>
</dbReference>
<dbReference type="PROSITE" id="PS51980">
    <property type="entry name" value="OCEL"/>
    <property type="match status" value="1"/>
</dbReference>
<dbReference type="Gene3D" id="6.10.140.340">
    <property type="match status" value="1"/>
</dbReference>
<keyword evidence="3" id="KW-0805">Transcription regulation</keyword>
<keyword evidence="7" id="KW-0175">Coiled coil</keyword>
<feature type="compositionally biased region" description="Basic and acidic residues" evidence="8">
    <location>
        <begin position="588"/>
        <end position="615"/>
    </location>
</feature>
<dbReference type="InterPro" id="IPR010844">
    <property type="entry name" value="Occludin_ELL"/>
</dbReference>
<dbReference type="EnsemblMetazoa" id="AAEL006035-RM">
    <property type="protein sequence ID" value="AAEL006035-PM"/>
    <property type="gene ID" value="AAEL006035"/>
</dbReference>
<dbReference type="GO" id="GO:0000987">
    <property type="term" value="F:cis-regulatory region sequence-specific DNA binding"/>
    <property type="evidence" value="ECO:0007669"/>
    <property type="project" value="TreeGrafter"/>
</dbReference>
<feature type="compositionally biased region" description="Basic and acidic residues" evidence="8">
    <location>
        <begin position="135"/>
        <end position="147"/>
    </location>
</feature>
<name>A0A6I8TCC2_AEDAE</name>
<evidence type="ECO:0000256" key="2">
    <source>
        <dbReference type="ARBA" id="ARBA00009171"/>
    </source>
</evidence>
<dbReference type="InterPro" id="IPR019464">
    <property type="entry name" value="ELL_N"/>
</dbReference>
<dbReference type="Pfam" id="PF07303">
    <property type="entry name" value="Occludin_ELL"/>
    <property type="match status" value="1"/>
</dbReference>
<dbReference type="InterPro" id="IPR042065">
    <property type="entry name" value="E3_ELL-like"/>
</dbReference>
<dbReference type="SUPFAM" id="SSF46785">
    <property type="entry name" value="Winged helix' DNA-binding domain"/>
    <property type="match status" value="1"/>
</dbReference>
<keyword evidence="11" id="KW-1185">Reference proteome</keyword>
<reference evidence="10 11" key="1">
    <citation type="submission" date="2017-06" db="EMBL/GenBank/DDBJ databases">
        <title>Aedes aegypti genome working group (AGWG) sequencing and assembly.</title>
        <authorList>
            <consortium name="Aedes aegypti Genome Working Group (AGWG)"/>
            <person name="Matthews B.J."/>
        </authorList>
    </citation>
    <scope>NUCLEOTIDE SEQUENCE [LARGE SCALE GENOMIC DNA]</scope>
    <source>
        <strain evidence="10 11">LVP_AGWG</strain>
    </source>
</reference>
<organism evidence="10 11">
    <name type="scientific">Aedes aegypti</name>
    <name type="common">Yellowfever mosquito</name>
    <name type="synonym">Culex aegypti</name>
    <dbReference type="NCBI Taxonomy" id="7159"/>
    <lineage>
        <taxon>Eukaryota</taxon>
        <taxon>Metazoa</taxon>
        <taxon>Ecdysozoa</taxon>
        <taxon>Arthropoda</taxon>
        <taxon>Hexapoda</taxon>
        <taxon>Insecta</taxon>
        <taxon>Pterygota</taxon>
        <taxon>Neoptera</taxon>
        <taxon>Endopterygota</taxon>
        <taxon>Diptera</taxon>
        <taxon>Nematocera</taxon>
        <taxon>Culicoidea</taxon>
        <taxon>Culicidae</taxon>
        <taxon>Culicinae</taxon>
        <taxon>Aedini</taxon>
        <taxon>Aedes</taxon>
        <taxon>Stegomyia</taxon>
    </lineage>
</organism>
<feature type="region of interest" description="Disordered" evidence="8">
    <location>
        <begin position="428"/>
        <end position="567"/>
    </location>
</feature>
<protein>
    <recommendedName>
        <fullName evidence="9">OCEL domain-containing protein</fullName>
    </recommendedName>
</protein>
<dbReference type="EnsemblMetazoa" id="AAEL006035-RD">
    <property type="protein sequence ID" value="AAEL006035-PD"/>
    <property type="gene ID" value="AAEL006035"/>
</dbReference>
<dbReference type="GO" id="GO:0032968">
    <property type="term" value="P:positive regulation of transcription elongation by RNA polymerase II"/>
    <property type="evidence" value="ECO:0007669"/>
    <property type="project" value="TreeGrafter"/>
</dbReference>
<dbReference type="EnsemblMetazoa" id="AAEL006035-RB">
    <property type="protein sequence ID" value="AAEL006035-PB"/>
    <property type="gene ID" value="AAEL006035"/>
</dbReference>
<feature type="compositionally biased region" description="Polar residues" evidence="8">
    <location>
        <begin position="556"/>
        <end position="567"/>
    </location>
</feature>
<dbReference type="InterPro" id="IPR031176">
    <property type="entry name" value="ELL/occludin"/>
</dbReference>
<dbReference type="GO" id="GO:0008023">
    <property type="term" value="C:transcription elongation factor complex"/>
    <property type="evidence" value="ECO:0007669"/>
    <property type="project" value="InterPro"/>
</dbReference>
<dbReference type="EnsemblMetazoa" id="AAEL006035-RL">
    <property type="protein sequence ID" value="AAEL006035-PL"/>
    <property type="gene ID" value="AAEL006035"/>
</dbReference>
<evidence type="ECO:0000256" key="7">
    <source>
        <dbReference type="SAM" id="Coils"/>
    </source>
</evidence>
<dbReference type="GO" id="GO:0006368">
    <property type="term" value="P:transcription elongation by RNA polymerase II"/>
    <property type="evidence" value="ECO:0007669"/>
    <property type="project" value="InterPro"/>
</dbReference>
<sequence length="757" mass="86191">MAALCAGSYGLSQQHQPQHANDHSNKELIFVKLTDSALKAIEEFQRNQLKFGTALNPSIQFANGQGYLSFPSGNGNNVQKFSFSISDIEGGGSMECIQQNQGQQLQNMGHIQHKMRIHANDDVYEKTRERMAAVEENQKNKCTREIKPNQTDIGRKVKLKNPTTRISNIPSSNSLLSKRDSLHSSSNNYSSSTTNNNNNSNHNNNINHHNGSSNAIAAAANNHSSSLMNPALANNHQHHNGNLLSSSAATANSTNSYSNHLSTSPKLPKSNGFVQQQHNNHHYSNGSSNNGNLPTAAAQLKPGYQHTVHDPPQQQQSQQKSESNGVVSSRTANGRTSHKGSSGNPDIMKRNIRERLIHMLALRPYKRPEIILKLQQDGVRKEERKCISQILTNISSMRDNVYSLHRHVWNDVQEDWPFYTEQERQILKRRKPQNLTPPGSDGGSSTSGQSPSSAHNGSSPPSGGKRPSIASNDDLGSMPTSKKPRISHYKKDILPDTNRRGVTDSRDSSNMNPRSRPYDDSMRSSKYYNSYSNHQNNHNNHHHHNNHSNNHHGSSVTPNAQESEDSGVSLSYSLVSNDVARRIQAPSSDKESRSERDRERERDRDRDRVEDVISERDNYDDQINAYRANTNKVKSLKDDFSDQFTRITSVEQRRKYKTEFDNDFQEYRRLHEIVERVSRKFAQLEENLQHERHNERRYKEIQRQIIKEYDESIKDNKFQETKQRFNYLHNKLSHIKHLVHDYDVAITNGHCRPQENY</sequence>
<evidence type="ECO:0000256" key="5">
    <source>
        <dbReference type="ARBA" id="ARBA00023242"/>
    </source>
</evidence>
<feature type="compositionally biased region" description="Basic and acidic residues" evidence="8">
    <location>
        <begin position="489"/>
        <end position="507"/>
    </location>
</feature>
<evidence type="ECO:0000256" key="6">
    <source>
        <dbReference type="PROSITE-ProRule" id="PRU01324"/>
    </source>
</evidence>
<feature type="region of interest" description="Disordered" evidence="8">
    <location>
        <begin position="226"/>
        <end position="349"/>
    </location>
</feature>
<keyword evidence="4" id="KW-0804">Transcription</keyword>
<keyword evidence="5" id="KW-0539">Nucleus</keyword>
<dbReference type="GO" id="GO:0042795">
    <property type="term" value="P:snRNA transcription by RNA polymerase II"/>
    <property type="evidence" value="ECO:0007669"/>
    <property type="project" value="TreeGrafter"/>
</dbReference>
<gene>
    <name evidence="10" type="primary">5567364</name>
</gene>
<feature type="compositionally biased region" description="Low complexity" evidence="8">
    <location>
        <begin position="437"/>
        <end position="468"/>
    </location>
</feature>
<feature type="compositionally biased region" description="Low complexity" evidence="8">
    <location>
        <begin position="245"/>
        <end position="259"/>
    </location>
</feature>
<dbReference type="PANTHER" id="PTHR23288">
    <property type="entry name" value="OCCLUDIN AND RNA POLYMERASE II ELONGATION FACTOR ELL"/>
    <property type="match status" value="1"/>
</dbReference>
<feature type="compositionally biased region" description="Low complexity" evidence="8">
    <location>
        <begin position="183"/>
        <end position="212"/>
    </location>
</feature>
<proteinExistence type="inferred from homology"/>
<feature type="compositionally biased region" description="Polar residues" evidence="8">
    <location>
        <begin position="232"/>
        <end position="244"/>
    </location>
</feature>
<feature type="region of interest" description="Disordered" evidence="8">
    <location>
        <begin position="579"/>
        <end position="615"/>
    </location>
</feature>
<dbReference type="AlphaFoldDB" id="A0A6I8TCC2"/>
<dbReference type="Proteomes" id="UP000008820">
    <property type="component" value="Chromosome 3"/>
</dbReference>
<comment type="subcellular location">
    <subcellularLocation>
        <location evidence="1">Nucleus</location>
    </subcellularLocation>
</comment>
<feature type="compositionally biased region" description="Low complexity" evidence="8">
    <location>
        <begin position="275"/>
        <end position="292"/>
    </location>
</feature>
<evidence type="ECO:0000256" key="4">
    <source>
        <dbReference type="ARBA" id="ARBA00023163"/>
    </source>
</evidence>
<comment type="similarity">
    <text evidence="2 6">Belongs to the ELL/occludin family.</text>
</comment>
<feature type="compositionally biased region" description="Polar residues" evidence="8">
    <location>
        <begin position="320"/>
        <end position="344"/>
    </location>
</feature>
<feature type="compositionally biased region" description="Low complexity" evidence="8">
    <location>
        <begin position="524"/>
        <end position="538"/>
    </location>
</feature>
<dbReference type="EnsemblMetazoa" id="AAEL006035-RH">
    <property type="protein sequence ID" value="AAEL006035-PH"/>
    <property type="gene ID" value="AAEL006035"/>
</dbReference>
<dbReference type="EnsemblMetazoa" id="AAEL006035-RC">
    <property type="protein sequence ID" value="AAEL006035-PC"/>
    <property type="gene ID" value="AAEL006035"/>
</dbReference>
<dbReference type="InParanoid" id="A0A6I8TCC2"/>
<evidence type="ECO:0000313" key="11">
    <source>
        <dbReference type="Proteomes" id="UP000008820"/>
    </source>
</evidence>
<feature type="compositionally biased region" description="Basic residues" evidence="8">
    <location>
        <begin position="539"/>
        <end position="550"/>
    </location>
</feature>
<dbReference type="SUPFAM" id="SSF144292">
    <property type="entry name" value="occludin/ELL-like"/>
    <property type="match status" value="1"/>
</dbReference>
<reference evidence="10" key="2">
    <citation type="submission" date="2020-05" db="UniProtKB">
        <authorList>
            <consortium name="EnsemblMetazoa"/>
        </authorList>
    </citation>
    <scope>IDENTIFICATION</scope>
    <source>
        <strain evidence="10">LVP_AGWG</strain>
    </source>
</reference>
<evidence type="ECO:0000256" key="1">
    <source>
        <dbReference type="ARBA" id="ARBA00004123"/>
    </source>
</evidence>
<evidence type="ECO:0000259" key="9">
    <source>
        <dbReference type="PROSITE" id="PS51980"/>
    </source>
</evidence>
<feature type="coiled-coil region" evidence="7">
    <location>
        <begin position="667"/>
        <end position="694"/>
    </location>
</feature>
<dbReference type="InterPro" id="IPR036390">
    <property type="entry name" value="WH_DNA-bd_sf"/>
</dbReference>
<dbReference type="FunCoup" id="A0A6I8TCC2">
    <property type="interactions" value="1301"/>
</dbReference>
<accession>A0A6I8TCC2</accession>
<dbReference type="Pfam" id="PF10390">
    <property type="entry name" value="ELL"/>
    <property type="match status" value="1"/>
</dbReference>
<dbReference type="EnsemblMetazoa" id="AAEL006035-RG">
    <property type="protein sequence ID" value="AAEL006035-PG"/>
    <property type="gene ID" value="AAEL006035"/>
</dbReference>